<dbReference type="AlphaFoldDB" id="A0A101JBG6"/>
<keyword evidence="2" id="KW-1185">Reference proteome</keyword>
<dbReference type="InterPro" id="IPR006764">
    <property type="entry name" value="SAM_dep_MeTrfase_SAV2177_type"/>
</dbReference>
<reference evidence="1 2" key="1">
    <citation type="submission" date="2015-10" db="EMBL/GenBank/DDBJ databases">
        <authorList>
            <person name="Gilbert D.G."/>
        </authorList>
    </citation>
    <scope>NUCLEOTIDE SEQUENCE [LARGE SCALE GENOMIC DNA]</scope>
    <source>
        <strain evidence="1 2">NRRL B-16712</strain>
    </source>
</reference>
<protein>
    <submittedName>
        <fullName evidence="1">Methyltransferase</fullName>
    </submittedName>
</protein>
<keyword evidence="1" id="KW-0808">Transferase</keyword>
<dbReference type="Proteomes" id="UP000053244">
    <property type="component" value="Unassembled WGS sequence"/>
</dbReference>
<keyword evidence="1" id="KW-0489">Methyltransferase</keyword>
<sequence length="280" mass="30996">MPLDLRPEEASVADRRHALDRIDTTVAHPARRYNYLLGGKDNFAADRASAEAIERAMPTIRLAALENRAFLQRAVDFLAQQGIRQFLDIGTGIPTADNTHQVAQRIDPAARIVYVDNDPIVLTHARALLTSTPEGVTAYIDADLREPRTILDDPELRATLDFTKPMAVMLVAVLHFIRDDEDPQGVVDTILDALPPGSFVVASHSTWEYLPAGAIEALEAANADGRFRARTGAQLEHLFRRLDLIEPGVQSVSRWWPEQASQPRPSVEDVAFNAIVGRVR</sequence>
<dbReference type="EMBL" id="LLZH01000329">
    <property type="protein sequence ID" value="KUL23699.1"/>
    <property type="molecule type" value="Genomic_DNA"/>
</dbReference>
<dbReference type="Pfam" id="PF04672">
    <property type="entry name" value="Methyltransf_19"/>
    <property type="match status" value="1"/>
</dbReference>
<dbReference type="GO" id="GO:0008168">
    <property type="term" value="F:methyltransferase activity"/>
    <property type="evidence" value="ECO:0007669"/>
    <property type="project" value="UniProtKB-KW"/>
</dbReference>
<evidence type="ECO:0000313" key="1">
    <source>
        <dbReference type="EMBL" id="KUL23699.1"/>
    </source>
</evidence>
<evidence type="ECO:0000313" key="2">
    <source>
        <dbReference type="Proteomes" id="UP000053244"/>
    </source>
</evidence>
<dbReference type="SUPFAM" id="SSF53335">
    <property type="entry name" value="S-adenosyl-L-methionine-dependent methyltransferases"/>
    <property type="match status" value="1"/>
</dbReference>
<proteinExistence type="predicted"/>
<comment type="caution">
    <text evidence="1">The sequence shown here is derived from an EMBL/GenBank/DDBJ whole genome shotgun (WGS) entry which is preliminary data.</text>
</comment>
<accession>A0A101JBG6</accession>
<organism evidence="1 2">
    <name type="scientific">Actinoplanes awajinensis subsp. mycoplanecinus</name>
    <dbReference type="NCBI Taxonomy" id="135947"/>
    <lineage>
        <taxon>Bacteria</taxon>
        <taxon>Bacillati</taxon>
        <taxon>Actinomycetota</taxon>
        <taxon>Actinomycetes</taxon>
        <taxon>Micromonosporales</taxon>
        <taxon>Micromonosporaceae</taxon>
        <taxon>Actinoplanes</taxon>
    </lineage>
</organism>
<dbReference type="InterPro" id="IPR029063">
    <property type="entry name" value="SAM-dependent_MTases_sf"/>
</dbReference>
<dbReference type="Gene3D" id="3.40.50.150">
    <property type="entry name" value="Vaccinia Virus protein VP39"/>
    <property type="match status" value="1"/>
</dbReference>
<gene>
    <name evidence="1" type="ORF">ADL15_45315</name>
</gene>
<dbReference type="CDD" id="cd02440">
    <property type="entry name" value="AdoMet_MTases"/>
    <property type="match status" value="1"/>
</dbReference>
<dbReference type="GO" id="GO:0032259">
    <property type="term" value="P:methylation"/>
    <property type="evidence" value="ECO:0007669"/>
    <property type="project" value="UniProtKB-KW"/>
</dbReference>
<name>A0A101JBG6_9ACTN</name>
<dbReference type="PIRSF" id="PIRSF017393">
    <property type="entry name" value="MTase_SAV2177"/>
    <property type="match status" value="1"/>
</dbReference>
<dbReference type="OrthoDB" id="4073278at2"/>